<dbReference type="Proteomes" id="UP001143328">
    <property type="component" value="Unassembled WGS sequence"/>
</dbReference>
<evidence type="ECO:0008006" key="3">
    <source>
        <dbReference type="Google" id="ProtNLM"/>
    </source>
</evidence>
<dbReference type="EMBL" id="BSFN01000003">
    <property type="protein sequence ID" value="GLK88519.1"/>
    <property type="molecule type" value="Genomic_DNA"/>
</dbReference>
<evidence type="ECO:0000313" key="2">
    <source>
        <dbReference type="Proteomes" id="UP001143328"/>
    </source>
</evidence>
<comment type="caution">
    <text evidence="1">The sequence shown here is derived from an EMBL/GenBank/DDBJ whole genome shotgun (WGS) entry which is preliminary data.</text>
</comment>
<keyword evidence="2" id="KW-1185">Reference proteome</keyword>
<protein>
    <recommendedName>
        <fullName evidence="3">CD-NTase associated protein 4-like DNA endonuclease domain-containing protein</fullName>
    </recommendedName>
</protein>
<gene>
    <name evidence="1" type="ORF">GCM10017655_15810</name>
</gene>
<dbReference type="RefSeq" id="WP_271194728.1">
    <property type="nucleotide sequence ID" value="NZ_BSFN01000003.1"/>
</dbReference>
<accession>A0A9W6K6R1</accession>
<sequence length="398" mass="45614">MGHLEQTAADKSALGFEYQDLVLVNILLGLKPGEQIGLEVFDDVHTESITQDLCLIQVKHSLSGGNITERDIDLWKTLYNWWKSVPELPPGKNIEFQIYSNKKLNNQNLIVLLKAAKENKEKIIEAILAIFEDIQATEALKAPTDPENPIFRYVKALATANHEEIEFLLERFSFQTDNESIKHQINKKLAYFAVPDSKLDDTRKFVVGAYKEFKVESITSGAKVLITYQAFRVQMGFDRILRSSRSNDVDYDRFYDKYYDFQRLENLSFLGSIFSTQLLDIGKTEADAVEHGIEMLATEELIGELKKEGDFTYQDDTRLEQQCEMSWKNIHKQAHGTFSQDGTQPILAAQACYEKTLSKELKIKNIALPDGFSRGKFIKLSNTPSIGWKIDWQELYLK</sequence>
<name>A0A9W6K6R1_9PSED</name>
<proteinExistence type="predicted"/>
<reference evidence="1" key="1">
    <citation type="journal article" date="2014" name="Int. J. Syst. Evol. Microbiol.">
        <title>Complete genome sequence of Corynebacterium casei LMG S-19264T (=DSM 44701T), isolated from a smear-ripened cheese.</title>
        <authorList>
            <consortium name="US DOE Joint Genome Institute (JGI-PGF)"/>
            <person name="Walter F."/>
            <person name="Albersmeier A."/>
            <person name="Kalinowski J."/>
            <person name="Ruckert C."/>
        </authorList>
    </citation>
    <scope>NUCLEOTIDE SEQUENCE</scope>
    <source>
        <strain evidence="1">VKM B-2935</strain>
    </source>
</reference>
<evidence type="ECO:0000313" key="1">
    <source>
        <dbReference type="EMBL" id="GLK88519.1"/>
    </source>
</evidence>
<dbReference type="AlphaFoldDB" id="A0A9W6K6R1"/>
<organism evidence="1 2">
    <name type="scientific">Pseudomonas turukhanskensis</name>
    <dbReference type="NCBI Taxonomy" id="1806536"/>
    <lineage>
        <taxon>Bacteria</taxon>
        <taxon>Pseudomonadati</taxon>
        <taxon>Pseudomonadota</taxon>
        <taxon>Gammaproteobacteria</taxon>
        <taxon>Pseudomonadales</taxon>
        <taxon>Pseudomonadaceae</taxon>
        <taxon>Pseudomonas</taxon>
    </lineage>
</organism>
<reference evidence="1" key="2">
    <citation type="submission" date="2023-01" db="EMBL/GenBank/DDBJ databases">
        <authorList>
            <person name="Sun Q."/>
            <person name="Evtushenko L."/>
        </authorList>
    </citation>
    <scope>NUCLEOTIDE SEQUENCE</scope>
    <source>
        <strain evidence="1">VKM B-2935</strain>
    </source>
</reference>